<keyword evidence="6" id="KW-0677">Repeat</keyword>
<comment type="subcellular location">
    <subcellularLocation>
        <location evidence="3">Secreted</location>
    </subcellularLocation>
</comment>
<dbReference type="GO" id="GO:0005576">
    <property type="term" value="C:extracellular region"/>
    <property type="evidence" value="ECO:0007669"/>
    <property type="project" value="UniProtKB-SubCell"/>
</dbReference>
<sequence length="564" mass="63246">MDIWVPDGRVRGGKLPPGFPPRDGCQATPLILACEMYPALERLALGANDVLFLAFRVFDPTTALRSEEAKALGLTDWTALIRHSVERGVTVRLLLTDFEPAFADQLHGTSWTTFRVLRDMAETLSEAALERMEMMVVQHPGEVGWVLRQLLRIPAGISVRRALVRMAGTDDKDPLAVRPGLWRYSRNAEGKTRYRRSVAPRLWPATLHHKFAVADGARGIVGGIDVNERRWETPAYDKPADESWHDISIAVEGPAAADLAEHFRTLWNEALPRYREITKFWMTGAERELTVEPLDEMPEPFKSGPAVGEGRMQVLRTLSRRSRMPLAPGPKREVRELMAGHKRLILSARKLLYIEAQFFRSARAAGWVAQAARKSPGLQVIVVMPQAPEEVAFDGAGGNPAHRHGEWQQARALGYLRKRLGARLGLYALGRQKSIEPEEREFIASRGTAFGAGMIYVHAKLLIADDRAALVSSANINGRSFSWDSELGVLWEEPAAVQAFRERLWQQLTGEAMPLEGAGARWREIAEANVLVPPEERQGFVLPYRFARVRRFGRPSWFVPDDLV</sequence>
<evidence type="ECO:0000256" key="8">
    <source>
        <dbReference type="ARBA" id="ARBA00023098"/>
    </source>
</evidence>
<dbReference type="AlphaFoldDB" id="A0A841LE92"/>
<dbReference type="SUPFAM" id="SSF56024">
    <property type="entry name" value="Phospholipase D/nuclease"/>
    <property type="match status" value="2"/>
</dbReference>
<reference evidence="11 12" key="1">
    <citation type="submission" date="2020-08" db="EMBL/GenBank/DDBJ databases">
        <title>Genomic Encyclopedia of Type Strains, Phase IV (KMG-IV): sequencing the most valuable type-strain genomes for metagenomic binning, comparative biology and taxonomic classification.</title>
        <authorList>
            <person name="Goeker M."/>
        </authorList>
    </citation>
    <scope>NUCLEOTIDE SEQUENCE [LARGE SCALE GENOMIC DNA]</scope>
    <source>
        <strain evidence="11 12">DSM 102189</strain>
    </source>
</reference>
<dbReference type="GO" id="GO:0009395">
    <property type="term" value="P:phospholipid catabolic process"/>
    <property type="evidence" value="ECO:0007669"/>
    <property type="project" value="TreeGrafter"/>
</dbReference>
<comment type="function">
    <text evidence="2">Could be a virulence factor.</text>
</comment>
<keyword evidence="5" id="KW-0964">Secreted</keyword>
<evidence type="ECO:0000256" key="6">
    <source>
        <dbReference type="ARBA" id="ARBA00022737"/>
    </source>
</evidence>
<dbReference type="EMBL" id="JACIIV010000009">
    <property type="protein sequence ID" value="MBB6227298.1"/>
    <property type="molecule type" value="Genomic_DNA"/>
</dbReference>
<feature type="domain" description="PLD phosphodiesterase" evidence="10">
    <location>
        <begin position="203"/>
        <end position="230"/>
    </location>
</feature>
<dbReference type="PANTHER" id="PTHR18896:SF76">
    <property type="entry name" value="PHOSPHOLIPASE"/>
    <property type="match status" value="1"/>
</dbReference>
<dbReference type="RefSeq" id="WP_184197615.1">
    <property type="nucleotide sequence ID" value="NZ_JACIIV010000009.1"/>
</dbReference>
<gene>
    <name evidence="11" type="ORF">FHS79_001464</name>
</gene>
<evidence type="ECO:0000313" key="12">
    <source>
        <dbReference type="Proteomes" id="UP000538147"/>
    </source>
</evidence>
<dbReference type="SMART" id="SM00155">
    <property type="entry name" value="PLDc"/>
    <property type="match status" value="2"/>
</dbReference>
<keyword evidence="7" id="KW-0378">Hydrolase</keyword>
<keyword evidence="8" id="KW-0443">Lipid metabolism</keyword>
<name>A0A841LE92_9SPHN</name>
<dbReference type="PANTHER" id="PTHR18896">
    <property type="entry name" value="PHOSPHOLIPASE D"/>
    <property type="match status" value="1"/>
</dbReference>
<dbReference type="Proteomes" id="UP000538147">
    <property type="component" value="Unassembled WGS sequence"/>
</dbReference>
<evidence type="ECO:0000256" key="2">
    <source>
        <dbReference type="ARBA" id="ARBA00003145"/>
    </source>
</evidence>
<dbReference type="Pfam" id="PF13091">
    <property type="entry name" value="PLDc_2"/>
    <property type="match status" value="1"/>
</dbReference>
<proteinExistence type="predicted"/>
<evidence type="ECO:0000256" key="4">
    <source>
        <dbReference type="ARBA" id="ARBA00018392"/>
    </source>
</evidence>
<comment type="caution">
    <text evidence="11">The sequence shown here is derived from an EMBL/GenBank/DDBJ whole genome shotgun (WGS) entry which is preliminary data.</text>
</comment>
<dbReference type="InterPro" id="IPR001736">
    <property type="entry name" value="PLipase_D/transphosphatidylase"/>
</dbReference>
<dbReference type="GO" id="GO:0004630">
    <property type="term" value="F:phospholipase D activity"/>
    <property type="evidence" value="ECO:0007669"/>
    <property type="project" value="UniProtKB-EC"/>
</dbReference>
<dbReference type="InterPro" id="IPR015679">
    <property type="entry name" value="PLipase_D_fam"/>
</dbReference>
<protein>
    <recommendedName>
        <fullName evidence="4">Phospholipase D</fullName>
    </recommendedName>
    <alternativeName>
        <fullName evidence="9">Choline phosphatase</fullName>
    </alternativeName>
</protein>
<keyword evidence="12" id="KW-1185">Reference proteome</keyword>
<dbReference type="InterPro" id="IPR025202">
    <property type="entry name" value="PLD-like_dom"/>
</dbReference>
<evidence type="ECO:0000256" key="3">
    <source>
        <dbReference type="ARBA" id="ARBA00004613"/>
    </source>
</evidence>
<evidence type="ECO:0000256" key="9">
    <source>
        <dbReference type="ARBA" id="ARBA00029594"/>
    </source>
</evidence>
<evidence type="ECO:0000313" key="11">
    <source>
        <dbReference type="EMBL" id="MBB6227298.1"/>
    </source>
</evidence>
<evidence type="ECO:0000256" key="7">
    <source>
        <dbReference type="ARBA" id="ARBA00022801"/>
    </source>
</evidence>
<evidence type="ECO:0000256" key="1">
    <source>
        <dbReference type="ARBA" id="ARBA00000798"/>
    </source>
</evidence>
<comment type="catalytic activity">
    <reaction evidence="1">
        <text>a 1,2-diacyl-sn-glycero-3-phosphocholine + H2O = a 1,2-diacyl-sn-glycero-3-phosphate + choline + H(+)</text>
        <dbReference type="Rhea" id="RHEA:14445"/>
        <dbReference type="ChEBI" id="CHEBI:15354"/>
        <dbReference type="ChEBI" id="CHEBI:15377"/>
        <dbReference type="ChEBI" id="CHEBI:15378"/>
        <dbReference type="ChEBI" id="CHEBI:57643"/>
        <dbReference type="ChEBI" id="CHEBI:58608"/>
        <dbReference type="EC" id="3.1.4.4"/>
    </reaction>
</comment>
<dbReference type="PROSITE" id="PS50035">
    <property type="entry name" value="PLD"/>
    <property type="match status" value="2"/>
</dbReference>
<feature type="domain" description="PLD phosphodiesterase" evidence="10">
    <location>
        <begin position="453"/>
        <end position="480"/>
    </location>
</feature>
<organism evidence="11 12">
    <name type="scientific">Polymorphobacter multimanifer</name>
    <dbReference type="NCBI Taxonomy" id="1070431"/>
    <lineage>
        <taxon>Bacteria</taxon>
        <taxon>Pseudomonadati</taxon>
        <taxon>Pseudomonadota</taxon>
        <taxon>Alphaproteobacteria</taxon>
        <taxon>Sphingomonadales</taxon>
        <taxon>Sphingosinicellaceae</taxon>
        <taxon>Polymorphobacter</taxon>
    </lineage>
</organism>
<accession>A0A841LE92</accession>
<evidence type="ECO:0000259" key="10">
    <source>
        <dbReference type="PROSITE" id="PS50035"/>
    </source>
</evidence>
<dbReference type="Gene3D" id="3.30.870.10">
    <property type="entry name" value="Endonuclease Chain A"/>
    <property type="match status" value="2"/>
</dbReference>
<dbReference type="CDD" id="cd09105">
    <property type="entry name" value="PLDc_vPLD1_2_like_2"/>
    <property type="match status" value="1"/>
</dbReference>
<evidence type="ECO:0000256" key="5">
    <source>
        <dbReference type="ARBA" id="ARBA00022525"/>
    </source>
</evidence>